<evidence type="ECO:0000256" key="1">
    <source>
        <dbReference type="SAM" id="MobiDB-lite"/>
    </source>
</evidence>
<proteinExistence type="predicted"/>
<feature type="compositionally biased region" description="Acidic residues" evidence="1">
    <location>
        <begin position="33"/>
        <end position="44"/>
    </location>
</feature>
<feature type="region of interest" description="Disordered" evidence="1">
    <location>
        <begin position="1"/>
        <end position="68"/>
    </location>
</feature>
<reference evidence="2 3" key="1">
    <citation type="journal article" date="2020" name="Int. J. Syst. Evol. Microbiol.">
        <title>Reclassification of Streptomyces castelarensis and Streptomyces sporoclivatus as later heterotypic synonyms of Streptomyces antimycoticus.</title>
        <authorList>
            <person name="Komaki H."/>
            <person name="Tamura T."/>
        </authorList>
    </citation>
    <scope>NUCLEOTIDE SEQUENCE [LARGE SCALE GENOMIC DNA]</scope>
    <source>
        <strain evidence="2 3">NBRC 13459</strain>
    </source>
</reference>
<dbReference type="Proteomes" id="UP000301309">
    <property type="component" value="Unassembled WGS sequence"/>
</dbReference>
<accession>A0A4D4KZN7</accession>
<keyword evidence="3" id="KW-1185">Reference proteome</keyword>
<sequence>MAQTLLKMDGAAGVRVEPDAVPAAEGGRPDAQVDNDVDDVEEFPESGFGVVGATKAPRSSRNTSGVNS</sequence>
<dbReference type="EMBL" id="BJHW01000001">
    <property type="protein sequence ID" value="GDY51967.1"/>
    <property type="molecule type" value="Genomic_DNA"/>
</dbReference>
<gene>
    <name evidence="2" type="ORF">SVIO_025900</name>
</gene>
<comment type="caution">
    <text evidence="2">The sequence shown here is derived from an EMBL/GenBank/DDBJ whole genome shotgun (WGS) entry which is preliminary data.</text>
</comment>
<feature type="compositionally biased region" description="Polar residues" evidence="1">
    <location>
        <begin position="57"/>
        <end position="68"/>
    </location>
</feature>
<protein>
    <submittedName>
        <fullName evidence="2">Uncharacterized protein</fullName>
    </submittedName>
</protein>
<name>A0A4D4KZN7_STRVO</name>
<organism evidence="2 3">
    <name type="scientific">Streptomyces violaceusniger</name>
    <dbReference type="NCBI Taxonomy" id="68280"/>
    <lineage>
        <taxon>Bacteria</taxon>
        <taxon>Bacillati</taxon>
        <taxon>Actinomycetota</taxon>
        <taxon>Actinomycetes</taxon>
        <taxon>Kitasatosporales</taxon>
        <taxon>Streptomycetaceae</taxon>
        <taxon>Streptomyces</taxon>
        <taxon>Streptomyces violaceusniger group</taxon>
    </lineage>
</organism>
<evidence type="ECO:0000313" key="3">
    <source>
        <dbReference type="Proteomes" id="UP000301309"/>
    </source>
</evidence>
<dbReference type="AlphaFoldDB" id="A0A4D4KZN7"/>
<evidence type="ECO:0000313" key="2">
    <source>
        <dbReference type="EMBL" id="GDY51967.1"/>
    </source>
</evidence>